<feature type="domain" description="Fumarate reductase/succinate dehydrogenase flavoprotein-like C-terminal" evidence="14">
    <location>
        <begin position="436"/>
        <end position="543"/>
    </location>
</feature>
<comment type="subcellular location">
    <subcellularLocation>
        <location evidence="12">Cytoplasm</location>
    </subcellularLocation>
</comment>
<organism evidence="15 16">
    <name type="scientific">Prochlorococcus marinus str. PAC1</name>
    <dbReference type="NCBI Taxonomy" id="59924"/>
    <lineage>
        <taxon>Bacteria</taxon>
        <taxon>Bacillati</taxon>
        <taxon>Cyanobacteriota</taxon>
        <taxon>Cyanophyceae</taxon>
        <taxon>Synechococcales</taxon>
        <taxon>Prochlorococcaceae</taxon>
        <taxon>Prochlorococcus</taxon>
    </lineage>
</organism>
<dbReference type="NCBIfam" id="TIGR00551">
    <property type="entry name" value="nadB"/>
    <property type="match status" value="1"/>
</dbReference>
<keyword evidence="6 12" id="KW-0285">Flavoprotein</keyword>
<evidence type="ECO:0000256" key="1">
    <source>
        <dbReference type="ARBA" id="ARBA00001974"/>
    </source>
</evidence>
<feature type="domain" description="FAD-dependent oxidoreductase 2 FAD-binding" evidence="13">
    <location>
        <begin position="18"/>
        <end position="385"/>
    </location>
</feature>
<protein>
    <recommendedName>
        <fullName evidence="5 11">L-aspartate oxidase</fullName>
        <ecNumber evidence="4 11">1.4.3.16</ecNumber>
    </recommendedName>
</protein>
<dbReference type="InterPro" id="IPR027477">
    <property type="entry name" value="Succ_DH/fumarate_Rdtase_cat_sf"/>
</dbReference>
<evidence type="ECO:0000256" key="8">
    <source>
        <dbReference type="ARBA" id="ARBA00022827"/>
    </source>
</evidence>
<dbReference type="FunFam" id="3.90.700.10:FF:000002">
    <property type="entry name" value="L-aspartate oxidase"/>
    <property type="match status" value="1"/>
</dbReference>
<comment type="similarity">
    <text evidence="3 12">Belongs to the FAD-dependent oxidoreductase 2 family. NadB subfamily.</text>
</comment>
<sequence>MDLNTGFNKNDIYSTNWDVIVIGAGAAGLMSSLELPSNLKILLLNRNTSKRSSSRWAQGGMAAVTRIEDSEDIHANDTIKAGAGLCDSEAVQMFVQSAPRLVDRLLKLGMEFDRTSGKLSTTLEAAHTHRRVLHVKDRTGKALVDVLNEQVDQRGNVLHQRGIRVTQIWVERGKCSGVQVLDGPALRWIKAKAVVLATGGGGHLFANTTNPTQAAGEGIALAWRSGACIEDLEFFQFHPTALKLDNAPSFLISEAVRGEGAVLVDSFGESPVAHLEGKDLASRDQVSRALFQAMQKQKVDHIGLDVKSISVEDVAARFPSIFQRCRELGLEPLKEAIPVAPSAHYWMGGVATNLKAQTNVKGLFAIGEVACTGLHGANRLASNSLMECLVFANQMRNIELTDSITSDISRNNLSFNKSDLRFSKDQGTSYLSKEIEKLRQLCWRAAGVDRSRKGMNSALVKVKRDYQNLLNEPLLNLVFSQPKYEINEFEELSRRDLNLLLDLSNRQMSSLLMLEACLFREESRGGHFRDDFPTSVPFWQCHTRQIKGKNIHTRPIVDKAGFPKNL</sequence>
<evidence type="ECO:0000256" key="7">
    <source>
        <dbReference type="ARBA" id="ARBA00022642"/>
    </source>
</evidence>
<evidence type="ECO:0000259" key="13">
    <source>
        <dbReference type="Pfam" id="PF00890"/>
    </source>
</evidence>
<dbReference type="Pfam" id="PF00890">
    <property type="entry name" value="FAD_binding_2"/>
    <property type="match status" value="1"/>
</dbReference>
<dbReference type="EMBL" id="JNAX01000005">
    <property type="protein sequence ID" value="KGG21749.1"/>
    <property type="molecule type" value="Genomic_DNA"/>
</dbReference>
<evidence type="ECO:0000259" key="14">
    <source>
        <dbReference type="Pfam" id="PF02910"/>
    </source>
</evidence>
<dbReference type="Gene3D" id="3.50.50.60">
    <property type="entry name" value="FAD/NAD(P)-binding domain"/>
    <property type="match status" value="1"/>
</dbReference>
<dbReference type="EC" id="1.4.3.16" evidence="4 11"/>
<accession>A0A0A2CAX0</accession>
<dbReference type="InterPro" id="IPR015939">
    <property type="entry name" value="Fum_Rdtase/Succ_DH_flav-like_C"/>
</dbReference>
<dbReference type="SUPFAM" id="SSF46977">
    <property type="entry name" value="Succinate dehydrogenase/fumarate reductase flavoprotein C-terminal domain"/>
    <property type="match status" value="1"/>
</dbReference>
<evidence type="ECO:0000256" key="5">
    <source>
        <dbReference type="ARBA" id="ARBA00021901"/>
    </source>
</evidence>
<dbReference type="PANTHER" id="PTHR42716">
    <property type="entry name" value="L-ASPARTATE OXIDASE"/>
    <property type="match status" value="1"/>
</dbReference>
<evidence type="ECO:0000256" key="9">
    <source>
        <dbReference type="ARBA" id="ARBA00023002"/>
    </source>
</evidence>
<evidence type="ECO:0000313" key="16">
    <source>
        <dbReference type="Proteomes" id="UP000030392"/>
    </source>
</evidence>
<dbReference type="GO" id="GO:0005737">
    <property type="term" value="C:cytoplasm"/>
    <property type="evidence" value="ECO:0007669"/>
    <property type="project" value="UniProtKB-SubCell"/>
</dbReference>
<dbReference type="RefSeq" id="WP_036904768.1">
    <property type="nucleotide sequence ID" value="NZ_CP138967.1"/>
</dbReference>
<comment type="cofactor">
    <cofactor evidence="1 12">
        <name>FAD</name>
        <dbReference type="ChEBI" id="CHEBI:57692"/>
    </cofactor>
</comment>
<dbReference type="GO" id="GO:0033765">
    <property type="term" value="F:steroid dehydrogenase activity, acting on the CH-CH group of donors"/>
    <property type="evidence" value="ECO:0007669"/>
    <property type="project" value="UniProtKB-ARBA"/>
</dbReference>
<keyword evidence="7 12" id="KW-0662">Pyridine nucleotide biosynthesis</keyword>
<dbReference type="AlphaFoldDB" id="A0A0A2CAX0"/>
<comment type="function">
    <text evidence="12">Catalyzes the oxidation of L-aspartate to iminoaspartate.</text>
</comment>
<comment type="catalytic activity">
    <reaction evidence="10">
        <text>L-aspartate + O2 = iminosuccinate + H2O2</text>
        <dbReference type="Rhea" id="RHEA:25876"/>
        <dbReference type="ChEBI" id="CHEBI:15379"/>
        <dbReference type="ChEBI" id="CHEBI:16240"/>
        <dbReference type="ChEBI" id="CHEBI:29991"/>
        <dbReference type="ChEBI" id="CHEBI:77875"/>
        <dbReference type="EC" id="1.4.3.16"/>
    </reaction>
    <physiologicalReaction direction="left-to-right" evidence="10">
        <dbReference type="Rhea" id="RHEA:25877"/>
    </physiologicalReaction>
</comment>
<evidence type="ECO:0000256" key="2">
    <source>
        <dbReference type="ARBA" id="ARBA00004950"/>
    </source>
</evidence>
<keyword evidence="9 12" id="KW-0560">Oxidoreductase</keyword>
<evidence type="ECO:0000256" key="3">
    <source>
        <dbReference type="ARBA" id="ARBA00008562"/>
    </source>
</evidence>
<evidence type="ECO:0000256" key="4">
    <source>
        <dbReference type="ARBA" id="ARBA00012173"/>
    </source>
</evidence>
<keyword evidence="8 12" id="KW-0274">FAD</keyword>
<reference evidence="16" key="1">
    <citation type="journal article" date="2014" name="Sci. Data">
        <title>Genomes of diverse isolates of the marine cyanobacterium Prochlorococcus.</title>
        <authorList>
            <person name="Biller S."/>
            <person name="Berube P."/>
            <person name="Thompson J."/>
            <person name="Kelly L."/>
            <person name="Roggensack S."/>
            <person name="Awad L."/>
            <person name="Roache-Johnson K."/>
            <person name="Ding H."/>
            <person name="Giovannoni S.J."/>
            <person name="Moore L.R."/>
            <person name="Chisholm S.W."/>
        </authorList>
    </citation>
    <scope>NUCLEOTIDE SEQUENCE [LARGE SCALE GENOMIC DNA]</scope>
    <source>
        <strain evidence="16">PAC1</strain>
    </source>
</reference>
<evidence type="ECO:0000256" key="12">
    <source>
        <dbReference type="RuleBase" id="RU362049"/>
    </source>
</evidence>
<comment type="caution">
    <text evidence="15">The sequence shown here is derived from an EMBL/GenBank/DDBJ whole genome shotgun (WGS) entry which is preliminary data.</text>
</comment>
<dbReference type="InterPro" id="IPR005288">
    <property type="entry name" value="NadB"/>
</dbReference>
<evidence type="ECO:0000256" key="11">
    <source>
        <dbReference type="NCBIfam" id="TIGR00551"/>
    </source>
</evidence>
<dbReference type="Proteomes" id="UP000030392">
    <property type="component" value="Unassembled WGS sequence"/>
</dbReference>
<proteinExistence type="inferred from homology"/>
<dbReference type="PRINTS" id="PR00368">
    <property type="entry name" value="FADPNR"/>
</dbReference>
<evidence type="ECO:0000256" key="6">
    <source>
        <dbReference type="ARBA" id="ARBA00022630"/>
    </source>
</evidence>
<comment type="pathway">
    <text evidence="2 12">Cofactor biosynthesis; NAD(+) biosynthesis; iminoaspartate from L-aspartate (oxidase route): step 1/1.</text>
</comment>
<name>A0A0A2CAX0_PROMR</name>
<dbReference type="Pfam" id="PF02910">
    <property type="entry name" value="Succ_DH_flav_C"/>
    <property type="match status" value="1"/>
</dbReference>
<dbReference type="InterPro" id="IPR003953">
    <property type="entry name" value="FAD-dep_OxRdtase_2_FAD-bd"/>
</dbReference>
<dbReference type="Gene3D" id="3.90.700.10">
    <property type="entry name" value="Succinate dehydrogenase/fumarate reductase flavoprotein, catalytic domain"/>
    <property type="match status" value="1"/>
</dbReference>
<dbReference type="GO" id="GO:0008734">
    <property type="term" value="F:L-aspartate oxidase activity"/>
    <property type="evidence" value="ECO:0007669"/>
    <property type="project" value="UniProtKB-UniRule"/>
</dbReference>
<dbReference type="InterPro" id="IPR037099">
    <property type="entry name" value="Fum_R/Succ_DH_flav-like_C_sf"/>
</dbReference>
<dbReference type="UniPathway" id="UPA00253">
    <property type="reaction ID" value="UER00326"/>
</dbReference>
<evidence type="ECO:0000256" key="10">
    <source>
        <dbReference type="ARBA" id="ARBA00048305"/>
    </source>
</evidence>
<evidence type="ECO:0000313" key="15">
    <source>
        <dbReference type="EMBL" id="KGG21749.1"/>
    </source>
</evidence>
<dbReference type="SUPFAM" id="SSF56425">
    <property type="entry name" value="Succinate dehydrogenase/fumarate reductase flavoprotein, catalytic domain"/>
    <property type="match status" value="1"/>
</dbReference>
<gene>
    <name evidence="15" type="ORF">EV03_0488</name>
</gene>
<dbReference type="GO" id="GO:0034628">
    <property type="term" value="P:'de novo' NAD+ biosynthetic process from L-aspartate"/>
    <property type="evidence" value="ECO:0007669"/>
    <property type="project" value="TreeGrafter"/>
</dbReference>
<dbReference type="PANTHER" id="PTHR42716:SF2">
    <property type="entry name" value="L-ASPARTATE OXIDASE, CHLOROPLASTIC"/>
    <property type="match status" value="1"/>
</dbReference>
<dbReference type="SUPFAM" id="SSF51905">
    <property type="entry name" value="FAD/NAD(P)-binding domain"/>
    <property type="match status" value="1"/>
</dbReference>
<dbReference type="Gene3D" id="1.20.58.100">
    <property type="entry name" value="Fumarate reductase/succinate dehydrogenase flavoprotein-like, C-terminal domain"/>
    <property type="match status" value="1"/>
</dbReference>
<dbReference type="InterPro" id="IPR036188">
    <property type="entry name" value="FAD/NAD-bd_sf"/>
</dbReference>